<evidence type="ECO:0000256" key="2">
    <source>
        <dbReference type="ARBA" id="ARBA00022552"/>
    </source>
</evidence>
<evidence type="ECO:0000256" key="3">
    <source>
        <dbReference type="ARBA" id="ARBA00022603"/>
    </source>
</evidence>
<dbReference type="PANTHER" id="PTHR47816:SF4">
    <property type="entry name" value="RIBOSOMAL RNA SMALL SUBUNIT METHYLTRANSFERASE C"/>
    <property type="match status" value="1"/>
</dbReference>
<dbReference type="GO" id="GO:0052914">
    <property type="term" value="F:16S rRNA (guanine(1207)-N(2))-methyltransferase activity"/>
    <property type="evidence" value="ECO:0007669"/>
    <property type="project" value="UniProtKB-EC"/>
</dbReference>
<dbReference type="InterPro" id="IPR007848">
    <property type="entry name" value="Small_mtfrase_dom"/>
</dbReference>
<accession>A0A223MVH7</accession>
<dbReference type="Proteomes" id="UP000215148">
    <property type="component" value="Chromosome 1"/>
</dbReference>
<keyword evidence="5 6" id="KW-0949">S-adenosyl-L-methionine</keyword>
<evidence type="ECO:0000256" key="1">
    <source>
        <dbReference type="ARBA" id="ARBA00022490"/>
    </source>
</evidence>
<evidence type="ECO:0000313" key="9">
    <source>
        <dbReference type="EMBL" id="ASU21569.1"/>
    </source>
</evidence>
<dbReference type="HAMAP" id="MF_01862">
    <property type="entry name" value="16SrRNA_methyltr_C"/>
    <property type="match status" value="1"/>
</dbReference>
<keyword evidence="1 6" id="KW-0963">Cytoplasm</keyword>
<dbReference type="EC" id="2.1.1.172" evidence="6"/>
<feature type="domain" description="Methyltransferase small" evidence="7">
    <location>
        <begin position="172"/>
        <end position="336"/>
    </location>
</feature>
<dbReference type="InterPro" id="IPR013675">
    <property type="entry name" value="Mtase_sm_N"/>
</dbReference>
<comment type="subcellular location">
    <subcellularLocation>
        <location evidence="6">Cytoplasm</location>
    </subcellularLocation>
</comment>
<keyword evidence="10" id="KW-1185">Reference proteome</keyword>
<dbReference type="SUPFAM" id="SSF53335">
    <property type="entry name" value="S-adenosyl-L-methionine-dependent methyltransferases"/>
    <property type="match status" value="1"/>
</dbReference>
<name>A0A223MVH7_9VIBR</name>
<dbReference type="Pfam" id="PF08468">
    <property type="entry name" value="MTS_N"/>
    <property type="match status" value="1"/>
</dbReference>
<dbReference type="AlphaFoldDB" id="A0A223MVH7"/>
<dbReference type="InterPro" id="IPR023543">
    <property type="entry name" value="rRNA_ssu_MeTfrase_C"/>
</dbReference>
<reference evidence="9 10" key="1">
    <citation type="submission" date="2017-08" db="EMBL/GenBank/DDBJ databases">
        <title>The Vibrio qinghaiensis sp.-Q67 is a luminous bacteria isolated firstly from Qinghai lake, Qinghai province, China, which has been proved to be very sensitive to detect environmental and food pollutants. Therefore, complete genome analysis of V. qinghaiensis sp.-Q67 highlights the potential application of this strain on detection of hazards in the contaminated environments.</title>
        <authorList>
            <person name="Gong L."/>
        </authorList>
    </citation>
    <scope>NUCLEOTIDE SEQUENCE [LARGE SCALE GENOMIC DNA]</scope>
    <source>
        <strain evidence="9 10">Q67</strain>
    </source>
</reference>
<comment type="function">
    <text evidence="6">Specifically methylates the guanine in position 1207 of 16S rRNA in the 30S particle.</text>
</comment>
<dbReference type="PROSITE" id="PS00092">
    <property type="entry name" value="N6_MTASE"/>
    <property type="match status" value="1"/>
</dbReference>
<dbReference type="PANTHER" id="PTHR47816">
    <property type="entry name" value="RIBOSOMAL RNA SMALL SUBUNIT METHYLTRANSFERASE C"/>
    <property type="match status" value="1"/>
</dbReference>
<comment type="catalytic activity">
    <reaction evidence="6">
        <text>guanosine(1207) in 16S rRNA + S-adenosyl-L-methionine = N(2)-methylguanosine(1207) in 16S rRNA + S-adenosyl-L-homocysteine + H(+)</text>
        <dbReference type="Rhea" id="RHEA:42736"/>
        <dbReference type="Rhea" id="RHEA-COMP:10213"/>
        <dbReference type="Rhea" id="RHEA-COMP:10214"/>
        <dbReference type="ChEBI" id="CHEBI:15378"/>
        <dbReference type="ChEBI" id="CHEBI:57856"/>
        <dbReference type="ChEBI" id="CHEBI:59789"/>
        <dbReference type="ChEBI" id="CHEBI:74269"/>
        <dbReference type="ChEBI" id="CHEBI:74481"/>
        <dbReference type="EC" id="2.1.1.172"/>
    </reaction>
</comment>
<keyword evidence="2 6" id="KW-0698">rRNA processing</keyword>
<dbReference type="NCBIfam" id="NF007023">
    <property type="entry name" value="PRK09489.1"/>
    <property type="match status" value="1"/>
</dbReference>
<gene>
    <name evidence="6" type="primary">rsmC</name>
    <name evidence="9" type="ORF">CCZ37_02710</name>
</gene>
<proteinExistence type="inferred from homology"/>
<sequence length="347" mass="38731">MSSYTAPSQIAQRQLAYFEGKHLLVAGEAEDLFPVELANHCRSVSVFTTHYGYYRQLESYSQITCHFGAQFEQKTDADMILLYWPKAKQEAQYLLAMLLAKLGKETEIVVVGENRSGIKSIEKMFAAYGLVKKYDSARRCSFYWGQCTQQPPSFQIADWFKTYQVQYQQHSLIVKSLPGVFSHGEFDLGSQLLLDTLPKLRGKVLDFGCGAGVLGTVMATLNPDIEIELCDISALAIESTKATLIANNISGNVFASDVYSDTAKDYQFIVSNPPFHSGLETSYSATEALLANAPSHQTAKGELFIVANSFLKYTPLIEQAYGHCEVLNKTNKFIIYHAKKTLQKSQQ</sequence>
<comment type="similarity">
    <text evidence="6">Belongs to the methyltransferase superfamily. RsmC family.</text>
</comment>
<dbReference type="KEGG" id="vqi:CCZ37_02710"/>
<keyword evidence="4 6" id="KW-0808">Transferase</keyword>
<evidence type="ECO:0000259" key="7">
    <source>
        <dbReference type="Pfam" id="PF05175"/>
    </source>
</evidence>
<evidence type="ECO:0000313" key="10">
    <source>
        <dbReference type="Proteomes" id="UP000215148"/>
    </source>
</evidence>
<dbReference type="GO" id="GO:0003676">
    <property type="term" value="F:nucleic acid binding"/>
    <property type="evidence" value="ECO:0007669"/>
    <property type="project" value="InterPro"/>
</dbReference>
<comment type="subunit">
    <text evidence="6">Monomer.</text>
</comment>
<dbReference type="GO" id="GO:0005737">
    <property type="term" value="C:cytoplasm"/>
    <property type="evidence" value="ECO:0007669"/>
    <property type="project" value="UniProtKB-SubCell"/>
</dbReference>
<evidence type="ECO:0000259" key="8">
    <source>
        <dbReference type="Pfam" id="PF08468"/>
    </source>
</evidence>
<dbReference type="InterPro" id="IPR046977">
    <property type="entry name" value="RsmC/RlmG"/>
</dbReference>
<evidence type="ECO:0000256" key="6">
    <source>
        <dbReference type="HAMAP-Rule" id="MF_01862"/>
    </source>
</evidence>
<dbReference type="RefSeq" id="WP_094499686.1">
    <property type="nucleotide sequence ID" value="NZ_CAWNHI010000001.1"/>
</dbReference>
<dbReference type="InterPro" id="IPR002052">
    <property type="entry name" value="DNA_methylase_N6_adenine_CS"/>
</dbReference>
<organism evidence="9 10">
    <name type="scientific">Vibrio qinghaiensis</name>
    <dbReference type="NCBI Taxonomy" id="2025808"/>
    <lineage>
        <taxon>Bacteria</taxon>
        <taxon>Pseudomonadati</taxon>
        <taxon>Pseudomonadota</taxon>
        <taxon>Gammaproteobacteria</taxon>
        <taxon>Vibrionales</taxon>
        <taxon>Vibrionaceae</taxon>
        <taxon>Vibrio</taxon>
    </lineage>
</organism>
<feature type="domain" description="Methyltransferase small N-terminal" evidence="8">
    <location>
        <begin position="8"/>
        <end position="163"/>
    </location>
</feature>
<evidence type="ECO:0000256" key="4">
    <source>
        <dbReference type="ARBA" id="ARBA00022679"/>
    </source>
</evidence>
<keyword evidence="3 6" id="KW-0489">Methyltransferase</keyword>
<protein>
    <recommendedName>
        <fullName evidence="6">Ribosomal RNA small subunit methyltransferase C</fullName>
        <ecNumber evidence="6">2.1.1.172</ecNumber>
    </recommendedName>
    <alternativeName>
        <fullName evidence="6">16S rRNA m2G1207 methyltransferase</fullName>
    </alternativeName>
    <alternativeName>
        <fullName evidence="6">rRNA (guanine-N(2)-)-methyltransferase RsmC</fullName>
    </alternativeName>
</protein>
<dbReference type="Gene3D" id="3.40.50.150">
    <property type="entry name" value="Vaccinia Virus protein VP39"/>
    <property type="match status" value="2"/>
</dbReference>
<dbReference type="EMBL" id="CP022741">
    <property type="protein sequence ID" value="ASU21569.1"/>
    <property type="molecule type" value="Genomic_DNA"/>
</dbReference>
<evidence type="ECO:0000256" key="5">
    <source>
        <dbReference type="ARBA" id="ARBA00022691"/>
    </source>
</evidence>
<dbReference type="InterPro" id="IPR029063">
    <property type="entry name" value="SAM-dependent_MTases_sf"/>
</dbReference>
<dbReference type="CDD" id="cd02440">
    <property type="entry name" value="AdoMet_MTases"/>
    <property type="match status" value="1"/>
</dbReference>
<dbReference type="Pfam" id="PF05175">
    <property type="entry name" value="MTS"/>
    <property type="match status" value="1"/>
</dbReference>